<evidence type="ECO:0000313" key="2">
    <source>
        <dbReference type="EMBL" id="AEQ50673.1"/>
    </source>
</evidence>
<name>G4RCK1_PELHB</name>
<gene>
    <name evidence="2" type="ordered locus">KKY_634</name>
</gene>
<evidence type="ECO:0000313" key="3">
    <source>
        <dbReference type="Proteomes" id="UP000008850"/>
    </source>
</evidence>
<dbReference type="Proteomes" id="UP000008850">
    <property type="component" value="Chromosome"/>
</dbReference>
<dbReference type="AlphaFoldDB" id="G4RCK1"/>
<dbReference type="STRING" id="1082931.KKY_634"/>
<dbReference type="EMBL" id="CP003075">
    <property type="protein sequence ID" value="AEQ50673.1"/>
    <property type="molecule type" value="Genomic_DNA"/>
</dbReference>
<accession>G4RCK1</accession>
<feature type="region of interest" description="Disordered" evidence="1">
    <location>
        <begin position="1"/>
        <end position="32"/>
    </location>
</feature>
<dbReference type="KEGG" id="phl:KKY_634"/>
<reference evidence="2 3" key="1">
    <citation type="journal article" date="2012" name="J. Bacteriol.">
        <title>Complete genome sequence of Pelagibacterium halotolerans B2T.</title>
        <authorList>
            <person name="Huo Y.Y."/>
            <person name="Cheng H."/>
            <person name="Han X.F."/>
            <person name="Jiang X.W."/>
            <person name="Sun C."/>
            <person name="Zhang X.Q."/>
            <person name="Zhu X.F."/>
            <person name="Liu Y.F."/>
            <person name="Li P.F."/>
            <person name="Ni P.X."/>
            <person name="Wu M."/>
        </authorList>
    </citation>
    <scope>NUCLEOTIDE SEQUENCE [LARGE SCALE GENOMIC DNA]</scope>
    <source>
        <strain evidence="3">DSM 22347 / JCM 15775 / CGMCC 1.7692 / B2</strain>
    </source>
</reference>
<organism evidence="2 3">
    <name type="scientific">Pelagibacterium halotolerans (strain DSM 22347 / JCM 15775 / CGMCC 1.7692 / B2)</name>
    <dbReference type="NCBI Taxonomy" id="1082931"/>
    <lineage>
        <taxon>Bacteria</taxon>
        <taxon>Pseudomonadati</taxon>
        <taxon>Pseudomonadota</taxon>
        <taxon>Alphaproteobacteria</taxon>
        <taxon>Hyphomicrobiales</taxon>
        <taxon>Devosiaceae</taxon>
        <taxon>Pelagibacterium</taxon>
    </lineage>
</organism>
<keyword evidence="3" id="KW-1185">Reference proteome</keyword>
<proteinExistence type="predicted"/>
<dbReference type="HOGENOM" id="CLU_2918592_0_0_5"/>
<sequence>MEHAWRSAAEIARRTGTAGQHQTCRGRDSAADQPILQNLQPLRVRLTFGAGVGLFPPAPRS</sequence>
<evidence type="ECO:0000256" key="1">
    <source>
        <dbReference type="SAM" id="MobiDB-lite"/>
    </source>
</evidence>
<protein>
    <submittedName>
        <fullName evidence="2">Uncharacterized protein</fullName>
    </submittedName>
</protein>